<dbReference type="RefSeq" id="WP_154058608.1">
    <property type="nucleotide sequence ID" value="NZ_CP020991.1"/>
</dbReference>
<dbReference type="GO" id="GO:0004521">
    <property type="term" value="F:RNA endonuclease activity"/>
    <property type="evidence" value="ECO:0007669"/>
    <property type="project" value="InterPro"/>
</dbReference>
<evidence type="ECO:0000256" key="2">
    <source>
        <dbReference type="ARBA" id="ARBA00022801"/>
    </source>
</evidence>
<dbReference type="GO" id="GO:0003723">
    <property type="term" value="F:RNA binding"/>
    <property type="evidence" value="ECO:0007669"/>
    <property type="project" value="InterPro"/>
</dbReference>
<dbReference type="GeneID" id="98063680"/>
<dbReference type="InterPro" id="IPR000026">
    <property type="entry name" value="N1-like"/>
</dbReference>
<proteinExistence type="predicted"/>
<keyword evidence="1" id="KW-0540">Nuclease</keyword>
<keyword evidence="2" id="KW-0378">Hydrolase</keyword>
<sequence>MSQNRCDRCGRPIKDPNAKYGWRCAEIIAAGGSLTIDLSAIFSMLEKYADFSFESQNDLFDISEIFEKMLTLSSAPYSMQAENDYVEKGAALAFAMFSNYDELGDKARKSAVSHFIEEMHKAEETLPPPSSRYTLAEQMNNKLIDYYEEENNPNTNDTVEDTIDELFGNIPLYHYLNAMFARTGAEFDDSLIKGIEGSLNAFMSLPYASSMMGDIAVVGPQMAFVPEPYVPQPEAAGKVKTGNYDDLPSNAQNAYKGYEKNGWKGNYSGQASGTRAGKVYDNYDFKLPTMDSRGNSITYKEFDVNPPTSGIGRDASRFVTGSDGSIYYTDSHYGQSVSPTGLPPFIKIK</sequence>
<dbReference type="SUPFAM" id="SSF53933">
    <property type="entry name" value="Microbial ribonucleases"/>
    <property type="match status" value="1"/>
</dbReference>
<reference evidence="3 4" key="1">
    <citation type="submission" date="2017-04" db="EMBL/GenBank/DDBJ databases">
        <title>Monoglobus pectinilyticus 14 draft genome.</title>
        <authorList>
            <person name="Kim C."/>
            <person name="Rosendale D.I."/>
            <person name="Kelly W.J."/>
            <person name="Tannock G.W."/>
            <person name="Patchett M.L."/>
            <person name="Jordens J.Z."/>
        </authorList>
    </citation>
    <scope>NUCLEOTIDE SEQUENCE [LARGE SCALE GENOMIC DNA]</scope>
    <source>
        <strain evidence="3 4">14</strain>
    </source>
</reference>
<evidence type="ECO:0000256" key="1">
    <source>
        <dbReference type="ARBA" id="ARBA00022722"/>
    </source>
</evidence>
<dbReference type="OrthoDB" id="9803442at2"/>
<name>A0A2K9P0W3_9FIRM</name>
<dbReference type="GO" id="GO:0016787">
    <property type="term" value="F:hydrolase activity"/>
    <property type="evidence" value="ECO:0007669"/>
    <property type="project" value="UniProtKB-KW"/>
</dbReference>
<dbReference type="Proteomes" id="UP000235589">
    <property type="component" value="Chromosome"/>
</dbReference>
<evidence type="ECO:0000313" key="3">
    <source>
        <dbReference type="EMBL" id="AUO18895.1"/>
    </source>
</evidence>
<dbReference type="KEGG" id="mpec:B9O19_00712"/>
<gene>
    <name evidence="3" type="ORF">B9O19_00712</name>
</gene>
<organism evidence="3 4">
    <name type="scientific">Monoglobus pectinilyticus</name>
    <dbReference type="NCBI Taxonomy" id="1981510"/>
    <lineage>
        <taxon>Bacteria</taxon>
        <taxon>Bacillati</taxon>
        <taxon>Bacillota</taxon>
        <taxon>Clostridia</taxon>
        <taxon>Monoglobales</taxon>
        <taxon>Monoglobaceae</taxon>
        <taxon>Monoglobus</taxon>
    </lineage>
</organism>
<protein>
    <submittedName>
        <fullName evidence="3">Putative guanyl-specific ribonuclease</fullName>
    </submittedName>
</protein>
<dbReference type="EMBL" id="CP020991">
    <property type="protein sequence ID" value="AUO18895.1"/>
    <property type="molecule type" value="Genomic_DNA"/>
</dbReference>
<dbReference type="AlphaFoldDB" id="A0A2K9P0W3"/>
<dbReference type="InterPro" id="IPR016191">
    <property type="entry name" value="Ribonuclease/ribotoxin"/>
</dbReference>
<dbReference type="Pfam" id="PF00545">
    <property type="entry name" value="Ribonuclease"/>
    <property type="match status" value="1"/>
</dbReference>
<evidence type="ECO:0000313" key="4">
    <source>
        <dbReference type="Proteomes" id="UP000235589"/>
    </source>
</evidence>
<dbReference type="Gene3D" id="3.10.450.30">
    <property type="entry name" value="Microbial ribonucleases"/>
    <property type="match status" value="1"/>
</dbReference>
<keyword evidence="4" id="KW-1185">Reference proteome</keyword>
<accession>A0A2K9P0W3</accession>